<keyword evidence="2" id="KW-0418">Kinase</keyword>
<evidence type="ECO:0000313" key="2">
    <source>
        <dbReference type="EMBL" id="KAK7859452.1"/>
    </source>
</evidence>
<protein>
    <submittedName>
        <fullName evidence="2">G-type lectin s-receptor-like serine/threonine-protein kinase ces101</fullName>
    </submittedName>
</protein>
<gene>
    <name evidence="2" type="primary">CES101_20</name>
    <name evidence="2" type="ORF">CFP56_006027</name>
</gene>
<dbReference type="InterPro" id="IPR001480">
    <property type="entry name" value="Bulb-type_lectin_dom"/>
</dbReference>
<evidence type="ECO:0000259" key="1">
    <source>
        <dbReference type="Pfam" id="PF01453"/>
    </source>
</evidence>
<reference evidence="2" key="1">
    <citation type="submission" date="2017-12" db="EMBL/GenBank/DDBJ databases">
        <authorList>
            <person name="Barbosa P."/>
            <person name="Usie A."/>
            <person name="Ramos A.M."/>
        </authorList>
    </citation>
    <scope>NUCLEOTIDE SEQUENCE</scope>
    <source>
        <strain evidence="2">HL8</strain>
        <tissue evidence="2">Leaves</tissue>
    </source>
</reference>
<sequence length="121" mass="14008">MESLRIRCIVSSSRIKMVKQGHIDRTNFEACARKRMTIRNPCKRSNIVRCTTETKKRPCSLRQGMYSNGSTKWVLWQSFDHLALVLIPEMKLGVNHKTGQNWSLTSWLTWNVPNPGAFTLE</sequence>
<organism evidence="2">
    <name type="scientific">Quercus suber</name>
    <name type="common">Cork oak</name>
    <dbReference type="NCBI Taxonomy" id="58331"/>
    <lineage>
        <taxon>Eukaryota</taxon>
        <taxon>Viridiplantae</taxon>
        <taxon>Streptophyta</taxon>
        <taxon>Embryophyta</taxon>
        <taxon>Tracheophyta</taxon>
        <taxon>Spermatophyta</taxon>
        <taxon>Magnoliopsida</taxon>
        <taxon>eudicotyledons</taxon>
        <taxon>Gunneridae</taxon>
        <taxon>Pentapetalae</taxon>
        <taxon>rosids</taxon>
        <taxon>fabids</taxon>
        <taxon>Fagales</taxon>
        <taxon>Fagaceae</taxon>
        <taxon>Quercus</taxon>
    </lineage>
</organism>
<feature type="domain" description="Bulb-type lectin" evidence="1">
    <location>
        <begin position="68"/>
        <end position="107"/>
    </location>
</feature>
<name>A0AAW0M9D1_QUESU</name>
<dbReference type="Pfam" id="PF01453">
    <property type="entry name" value="B_lectin"/>
    <property type="match status" value="1"/>
</dbReference>
<comment type="caution">
    <text evidence="2">The sequence shown here is derived from an EMBL/GenBank/DDBJ whole genome shotgun (WGS) entry which is preliminary data.</text>
</comment>
<keyword evidence="2" id="KW-0808">Transferase</keyword>
<dbReference type="EMBL" id="PKMF04000012">
    <property type="protein sequence ID" value="KAK7859452.1"/>
    <property type="molecule type" value="Genomic_DNA"/>
</dbReference>
<dbReference type="GO" id="GO:0016301">
    <property type="term" value="F:kinase activity"/>
    <property type="evidence" value="ECO:0007669"/>
    <property type="project" value="UniProtKB-KW"/>
</dbReference>
<reference evidence="2" key="2">
    <citation type="journal article" date="2018" name="Sci. Data">
        <title>The draft genome sequence of cork oak.</title>
        <authorList>
            <person name="Ramos A.M."/>
            <person name="Usie A."/>
            <person name="Barbosa P."/>
            <person name="Barros P.M."/>
            <person name="Capote T."/>
            <person name="Chaves I."/>
            <person name="Simoes F."/>
            <person name="Abreu I."/>
            <person name="Carrasquinho I."/>
            <person name="Faro C."/>
            <person name="Guimaraes J.B."/>
            <person name="Mendonca D."/>
            <person name="Nobrega F."/>
            <person name="Rodrigues L."/>
            <person name="Saibo N.J.M."/>
            <person name="Varela M.C."/>
            <person name="Egas C."/>
            <person name="Matos J."/>
            <person name="Miguel C.M."/>
            <person name="Oliveira M.M."/>
            <person name="Ricardo C.P."/>
            <person name="Goncalves S."/>
        </authorList>
    </citation>
    <scope>NUCLEOTIDE SEQUENCE [LARGE SCALE GENOMIC DNA]</scope>
    <source>
        <strain evidence="2">HL8</strain>
    </source>
</reference>
<dbReference type="AlphaFoldDB" id="A0AAW0M9D1"/>
<reference evidence="2" key="3">
    <citation type="submission" date="2023-07" db="EMBL/GenBank/DDBJ databases">
        <title>An improved reference 1 genome and first organelle genomes of Quercus suber.</title>
        <authorList>
            <consortium name="Genosuber Consortium"/>
            <person name="Usie A."/>
            <person name="Serra O."/>
            <person name="Barros P."/>
        </authorList>
    </citation>
    <scope>NUCLEOTIDE SEQUENCE</scope>
    <source>
        <strain evidence="2">HL8</strain>
        <tissue evidence="2">Leaves</tissue>
    </source>
</reference>
<accession>A0AAW0M9D1</accession>
<proteinExistence type="predicted"/>
<dbReference type="PANTHER" id="PTHR32444">
    <property type="entry name" value="BULB-TYPE LECTIN DOMAIN-CONTAINING PROTEIN"/>
    <property type="match status" value="1"/>
</dbReference>
<dbReference type="PANTHER" id="PTHR32444:SF128">
    <property type="entry name" value="CURCULIN-LIKE (MANNOSE-BINDING) LECTIN FAMILY PROTEIN"/>
    <property type="match status" value="1"/>
</dbReference>